<evidence type="ECO:0000313" key="3">
    <source>
        <dbReference type="EMBL" id="KAK2552841.1"/>
    </source>
</evidence>
<dbReference type="PROSITE" id="PS50994">
    <property type="entry name" value="INTEGRASE"/>
    <property type="match status" value="1"/>
</dbReference>
<dbReference type="PANTHER" id="PTHR37984">
    <property type="entry name" value="PROTEIN CBG26694"/>
    <property type="match status" value="1"/>
</dbReference>
<feature type="compositionally biased region" description="Low complexity" evidence="1">
    <location>
        <begin position="504"/>
        <end position="518"/>
    </location>
</feature>
<comment type="caution">
    <text evidence="3">The sequence shown here is derived from an EMBL/GenBank/DDBJ whole genome shotgun (WGS) entry which is preliminary data.</text>
</comment>
<protein>
    <recommendedName>
        <fullName evidence="2">Integrase catalytic domain-containing protein</fullName>
    </recommendedName>
</protein>
<sequence length="536" mass="59410">MCPAGFDIHGFIKPSTAILRTYGGGEIRPVGLVQLVCETQGKFHTLQFQLLNKDVMGSQPPLLNGSDCVRLGLIEIGRRTCSLDRNKPNGGASEVCQPDLGPHRGRVKESYTPGEEVRPAPLKGSATEELNLTEETTSTSPIHGSGEDISVVHSSVTREGQVNPKGSMANEVELQTIELNSPNMYPNTLEEIKAETEVDPSLSVLCAFVAHGWSSDKSQVPTALRHYYPLRDEPAVYHGVLYKSHKVLIPLQLQSTLLKKLHQGHQGGESMIRRALEVMYWPGMQAAILQEIDHYSDWFEVDLLNEDITAANVISVIKAHFARYGIPDPFLSDNGPQYTSQEYLNFAKTYGFKLITRSPYYARATGKAEAAVMEAKKMLKKSDLVTGLLDHRNTPPQGMTYSPAQRILCRRTKSNLPISESLLTQSVPPVTVVRDEHLGRRTKAKAHYDKTASRDLCPLAPGQFVYTRPNNHNRGDQWRHGEVLGKNNTENRGDVGKSAETIVPNSNSESPHENSLPPAQTSRYGRPIRPPKRLDL</sequence>
<name>A0AAD9UWT2_ACRCE</name>
<feature type="domain" description="Integrase catalytic" evidence="2">
    <location>
        <begin position="263"/>
        <end position="425"/>
    </location>
</feature>
<gene>
    <name evidence="3" type="ORF">P5673_026010</name>
</gene>
<dbReference type="InterPro" id="IPR050951">
    <property type="entry name" value="Retrovirus_Pol_polyprotein"/>
</dbReference>
<evidence type="ECO:0000256" key="1">
    <source>
        <dbReference type="SAM" id="MobiDB-lite"/>
    </source>
</evidence>
<dbReference type="Pfam" id="PF00665">
    <property type="entry name" value="rve"/>
    <property type="match status" value="1"/>
</dbReference>
<dbReference type="Gene3D" id="3.30.420.10">
    <property type="entry name" value="Ribonuclease H-like superfamily/Ribonuclease H"/>
    <property type="match status" value="1"/>
</dbReference>
<dbReference type="PANTHER" id="PTHR37984:SF8">
    <property type="entry name" value="CCHC-TYPE DOMAIN-CONTAINING PROTEIN"/>
    <property type="match status" value="1"/>
</dbReference>
<evidence type="ECO:0000313" key="4">
    <source>
        <dbReference type="Proteomes" id="UP001249851"/>
    </source>
</evidence>
<keyword evidence="4" id="KW-1185">Reference proteome</keyword>
<reference evidence="3" key="1">
    <citation type="journal article" date="2023" name="G3 (Bethesda)">
        <title>Whole genome assembly and annotation of the endangered Caribbean coral Acropora cervicornis.</title>
        <authorList>
            <person name="Selwyn J.D."/>
            <person name="Vollmer S.V."/>
        </authorList>
    </citation>
    <scope>NUCLEOTIDE SEQUENCE</scope>
    <source>
        <strain evidence="3">K2</strain>
    </source>
</reference>
<evidence type="ECO:0000259" key="2">
    <source>
        <dbReference type="PROSITE" id="PS50994"/>
    </source>
</evidence>
<dbReference type="EMBL" id="JARQWQ010000083">
    <property type="protein sequence ID" value="KAK2552841.1"/>
    <property type="molecule type" value="Genomic_DNA"/>
</dbReference>
<dbReference type="Proteomes" id="UP001249851">
    <property type="component" value="Unassembled WGS sequence"/>
</dbReference>
<reference evidence="3" key="2">
    <citation type="journal article" date="2023" name="Science">
        <title>Genomic signatures of disease resistance in endangered staghorn corals.</title>
        <authorList>
            <person name="Vollmer S.V."/>
            <person name="Selwyn J.D."/>
            <person name="Despard B.A."/>
            <person name="Roesel C.L."/>
        </authorList>
    </citation>
    <scope>NUCLEOTIDE SEQUENCE</scope>
    <source>
        <strain evidence="3">K2</strain>
    </source>
</reference>
<proteinExistence type="predicted"/>
<feature type="region of interest" description="Disordered" evidence="1">
    <location>
        <begin position="83"/>
        <end position="129"/>
    </location>
</feature>
<dbReference type="InterPro" id="IPR036397">
    <property type="entry name" value="RNaseH_sf"/>
</dbReference>
<dbReference type="InterPro" id="IPR012337">
    <property type="entry name" value="RNaseH-like_sf"/>
</dbReference>
<dbReference type="SUPFAM" id="SSF53098">
    <property type="entry name" value="Ribonuclease H-like"/>
    <property type="match status" value="1"/>
</dbReference>
<accession>A0AAD9UWT2</accession>
<dbReference type="GO" id="GO:0015074">
    <property type="term" value="P:DNA integration"/>
    <property type="evidence" value="ECO:0007669"/>
    <property type="project" value="InterPro"/>
</dbReference>
<organism evidence="3 4">
    <name type="scientific">Acropora cervicornis</name>
    <name type="common">Staghorn coral</name>
    <dbReference type="NCBI Taxonomy" id="6130"/>
    <lineage>
        <taxon>Eukaryota</taxon>
        <taxon>Metazoa</taxon>
        <taxon>Cnidaria</taxon>
        <taxon>Anthozoa</taxon>
        <taxon>Hexacorallia</taxon>
        <taxon>Scleractinia</taxon>
        <taxon>Astrocoeniina</taxon>
        <taxon>Acroporidae</taxon>
        <taxon>Acropora</taxon>
    </lineage>
</organism>
<feature type="compositionally biased region" description="Basic and acidic residues" evidence="1">
    <location>
        <begin position="473"/>
        <end position="497"/>
    </location>
</feature>
<feature type="region of interest" description="Disordered" evidence="1">
    <location>
        <begin position="468"/>
        <end position="536"/>
    </location>
</feature>
<dbReference type="GO" id="GO:0003676">
    <property type="term" value="F:nucleic acid binding"/>
    <property type="evidence" value="ECO:0007669"/>
    <property type="project" value="InterPro"/>
</dbReference>
<dbReference type="AlphaFoldDB" id="A0AAD9UWT2"/>
<dbReference type="InterPro" id="IPR001584">
    <property type="entry name" value="Integrase_cat-core"/>
</dbReference>